<feature type="compositionally biased region" description="Low complexity" evidence="1">
    <location>
        <begin position="1"/>
        <end position="15"/>
    </location>
</feature>
<gene>
    <name evidence="2" type="ORF">HF995_10890</name>
</gene>
<comment type="caution">
    <text evidence="2">The sequence shown here is derived from an EMBL/GenBank/DDBJ whole genome shotgun (WGS) entry which is preliminary data.</text>
</comment>
<dbReference type="AlphaFoldDB" id="A0A9X5IS56"/>
<evidence type="ECO:0000313" key="2">
    <source>
        <dbReference type="EMBL" id="NKX93769.1"/>
    </source>
</evidence>
<dbReference type="InterPro" id="IPR045596">
    <property type="entry name" value="DUF6459"/>
</dbReference>
<dbReference type="Pfam" id="PF20060">
    <property type="entry name" value="DUF6459"/>
    <property type="match status" value="1"/>
</dbReference>
<accession>A0A9X5IS56</accession>
<reference evidence="2 3" key="1">
    <citation type="submission" date="2020-04" db="EMBL/GenBank/DDBJ databases">
        <title>MicrobeNet Type strains.</title>
        <authorList>
            <person name="Nicholson A.C."/>
        </authorList>
    </citation>
    <scope>NUCLEOTIDE SEQUENCE [LARGE SCALE GENOMIC DNA]</scope>
    <source>
        <strain evidence="2 3">ATCC BAA-789</strain>
    </source>
</reference>
<dbReference type="EMBL" id="JAAXOW010000003">
    <property type="protein sequence ID" value="NKX93769.1"/>
    <property type="molecule type" value="Genomic_DNA"/>
</dbReference>
<dbReference type="RefSeq" id="WP_168447820.1">
    <property type="nucleotide sequence ID" value="NZ_JAAXOW010000003.1"/>
</dbReference>
<feature type="region of interest" description="Disordered" evidence="1">
    <location>
        <begin position="82"/>
        <end position="102"/>
    </location>
</feature>
<proteinExistence type="predicted"/>
<evidence type="ECO:0000256" key="1">
    <source>
        <dbReference type="SAM" id="MobiDB-lite"/>
    </source>
</evidence>
<keyword evidence="3" id="KW-1185">Reference proteome</keyword>
<dbReference type="Proteomes" id="UP000774283">
    <property type="component" value="Unassembled WGS sequence"/>
</dbReference>
<sequence length="207" mass="22098">MTVTTTTHPRTAPATRPHRDRTSHLTRNAPQAPGAGTKAARVAVRASGPADRSPSASSARSGAVVPSRTTYRVASTLTAIAPSRADARRPGVPVPGRDAAPTDPTALCCSITQAAVESLRGVRPVSQLVQWLAPEVYEALLTRSRLTLAAGPRSTRPARIRRARVHRVSDRAVEATVVIEDLDRIRAAALRLEHHRGAWRVVAFVLG</sequence>
<name>A0A9X5IS56_9MICO</name>
<feature type="compositionally biased region" description="Low complexity" evidence="1">
    <location>
        <begin position="45"/>
        <end position="68"/>
    </location>
</feature>
<evidence type="ECO:0000313" key="3">
    <source>
        <dbReference type="Proteomes" id="UP000774283"/>
    </source>
</evidence>
<protein>
    <submittedName>
        <fullName evidence="2">Uncharacterized protein</fullName>
    </submittedName>
</protein>
<feature type="region of interest" description="Disordered" evidence="1">
    <location>
        <begin position="1"/>
        <end position="68"/>
    </location>
</feature>
<organism evidence="2 3">
    <name type="scientific">Sanguibacter hominis ATCC BAA-789</name>
    <dbReference type="NCBI Taxonomy" id="1312740"/>
    <lineage>
        <taxon>Bacteria</taxon>
        <taxon>Bacillati</taxon>
        <taxon>Actinomycetota</taxon>
        <taxon>Actinomycetes</taxon>
        <taxon>Micrococcales</taxon>
        <taxon>Sanguibacteraceae</taxon>
        <taxon>Sanguibacter</taxon>
    </lineage>
</organism>